<evidence type="ECO:0000313" key="4">
    <source>
        <dbReference type="EMBL" id="KAK9283343.1"/>
    </source>
</evidence>
<evidence type="ECO:0000313" key="5">
    <source>
        <dbReference type="Proteomes" id="UP001415857"/>
    </source>
</evidence>
<dbReference type="PANTHER" id="PTHR33137:SF4">
    <property type="entry name" value="MEDIATOR OF RNA POLYMERASE II TRANSCRIPTION SUBUNIT 15A-RELATED"/>
    <property type="match status" value="1"/>
</dbReference>
<dbReference type="InterPro" id="IPR036529">
    <property type="entry name" value="KIX_dom_sf"/>
</dbReference>
<evidence type="ECO:0000259" key="3">
    <source>
        <dbReference type="Pfam" id="PF16987"/>
    </source>
</evidence>
<protein>
    <recommendedName>
        <fullName evidence="3">Mediator complex subunit 15 KIX domain-containing protein</fullName>
    </recommendedName>
</protein>
<dbReference type="GO" id="GO:0031490">
    <property type="term" value="F:chromatin DNA binding"/>
    <property type="evidence" value="ECO:0007669"/>
    <property type="project" value="InterPro"/>
</dbReference>
<keyword evidence="5" id="KW-1185">Reference proteome</keyword>
<dbReference type="InterPro" id="IPR036546">
    <property type="entry name" value="MED15_KIX"/>
</dbReference>
<accession>A0AAP0X2C7</accession>
<dbReference type="GO" id="GO:0003713">
    <property type="term" value="F:transcription coactivator activity"/>
    <property type="evidence" value="ECO:0007669"/>
    <property type="project" value="InterPro"/>
</dbReference>
<dbReference type="Pfam" id="PF16987">
    <property type="entry name" value="KIX_2"/>
    <property type="match status" value="1"/>
</dbReference>
<dbReference type="Proteomes" id="UP001415857">
    <property type="component" value="Unassembled WGS sequence"/>
</dbReference>
<proteinExistence type="predicted"/>
<keyword evidence="2" id="KW-0539">Nucleus</keyword>
<dbReference type="PANTHER" id="PTHR33137">
    <property type="entry name" value="MEDIATOR OF RNA POLYMERASE II TRANSCRIPTION SUBUNIT 15A-RELATED"/>
    <property type="match status" value="1"/>
</dbReference>
<dbReference type="EMBL" id="JBBPBK010000006">
    <property type="protein sequence ID" value="KAK9283343.1"/>
    <property type="molecule type" value="Genomic_DNA"/>
</dbReference>
<sequence>METLKKHFPSSGEKALSDIKNIAIRLEEKTYAAATSQEDYVRKISMKMLTVENNKSNLNFACKGEKSPDPV</sequence>
<organism evidence="4 5">
    <name type="scientific">Liquidambar formosana</name>
    <name type="common">Formosan gum</name>
    <dbReference type="NCBI Taxonomy" id="63359"/>
    <lineage>
        <taxon>Eukaryota</taxon>
        <taxon>Viridiplantae</taxon>
        <taxon>Streptophyta</taxon>
        <taxon>Embryophyta</taxon>
        <taxon>Tracheophyta</taxon>
        <taxon>Spermatophyta</taxon>
        <taxon>Magnoliopsida</taxon>
        <taxon>eudicotyledons</taxon>
        <taxon>Gunneridae</taxon>
        <taxon>Pentapetalae</taxon>
        <taxon>Saxifragales</taxon>
        <taxon>Altingiaceae</taxon>
        <taxon>Liquidambar</taxon>
    </lineage>
</organism>
<evidence type="ECO:0000256" key="2">
    <source>
        <dbReference type="ARBA" id="ARBA00023242"/>
    </source>
</evidence>
<name>A0AAP0X2C7_LIQFO</name>
<dbReference type="AlphaFoldDB" id="A0AAP0X2C7"/>
<comment type="subcellular location">
    <subcellularLocation>
        <location evidence="1">Nucleus</location>
    </subcellularLocation>
</comment>
<gene>
    <name evidence="4" type="ORF">L1049_011584</name>
</gene>
<dbReference type="GO" id="GO:0005634">
    <property type="term" value="C:nucleus"/>
    <property type="evidence" value="ECO:0007669"/>
    <property type="project" value="UniProtKB-SubCell"/>
</dbReference>
<reference evidence="4 5" key="1">
    <citation type="journal article" date="2024" name="Plant J.">
        <title>Genome sequences and population genomics reveal climatic adaptation and genomic divergence between two closely related sweetgum species.</title>
        <authorList>
            <person name="Xu W.Q."/>
            <person name="Ren C.Q."/>
            <person name="Zhang X.Y."/>
            <person name="Comes H.P."/>
            <person name="Liu X.H."/>
            <person name="Li Y.G."/>
            <person name="Kettle C.J."/>
            <person name="Jalonen R."/>
            <person name="Gaisberger H."/>
            <person name="Ma Y.Z."/>
            <person name="Qiu Y.X."/>
        </authorList>
    </citation>
    <scope>NUCLEOTIDE SEQUENCE [LARGE SCALE GENOMIC DNA]</scope>
    <source>
        <strain evidence="4">Hangzhou</strain>
    </source>
</reference>
<dbReference type="InterPro" id="IPR044661">
    <property type="entry name" value="MED15a/b/c-like"/>
</dbReference>
<dbReference type="Gene3D" id="1.10.246.20">
    <property type="entry name" value="Coactivator CBP, KIX domain"/>
    <property type="match status" value="1"/>
</dbReference>
<comment type="caution">
    <text evidence="4">The sequence shown here is derived from an EMBL/GenBank/DDBJ whole genome shotgun (WGS) entry which is preliminary data.</text>
</comment>
<feature type="domain" description="Mediator complex subunit 15 KIX" evidence="3">
    <location>
        <begin position="1"/>
        <end position="57"/>
    </location>
</feature>
<evidence type="ECO:0000256" key="1">
    <source>
        <dbReference type="ARBA" id="ARBA00004123"/>
    </source>
</evidence>